<dbReference type="GO" id="GO:0005737">
    <property type="term" value="C:cytoplasm"/>
    <property type="evidence" value="ECO:0007669"/>
    <property type="project" value="TreeGrafter"/>
</dbReference>
<protein>
    <recommendedName>
        <fullName evidence="2">UBA domain-containing protein</fullName>
    </recommendedName>
</protein>
<dbReference type="AlphaFoldDB" id="A0A8H7A551"/>
<dbReference type="InterPro" id="IPR036869">
    <property type="entry name" value="J_dom_sf"/>
</dbReference>
<evidence type="ECO:0000259" key="2">
    <source>
        <dbReference type="PROSITE" id="PS50030"/>
    </source>
</evidence>
<dbReference type="OrthoDB" id="1717591at2759"/>
<dbReference type="FunFam" id="1.10.287.110:FF:000002">
    <property type="entry name" value="putative tyrosine-protein phosphatase auxilin isoform X2"/>
    <property type="match status" value="1"/>
</dbReference>
<dbReference type="PANTHER" id="PTHR23172:SF19">
    <property type="entry name" value="J DOMAIN-CONTAINING PROTEIN"/>
    <property type="match status" value="1"/>
</dbReference>
<dbReference type="Gene3D" id="1.10.8.10">
    <property type="entry name" value="DNA helicase RuvA subunit, C-terminal domain"/>
    <property type="match status" value="1"/>
</dbReference>
<dbReference type="PROSITE" id="PS50030">
    <property type="entry name" value="UBA"/>
    <property type="match status" value="1"/>
</dbReference>
<dbReference type="InterPro" id="IPR011990">
    <property type="entry name" value="TPR-like_helical_dom_sf"/>
</dbReference>
<dbReference type="FunFam" id="1.25.40.10:FF:000354">
    <property type="entry name" value="UBA domain-containing protein 7"/>
    <property type="match status" value="1"/>
</dbReference>
<dbReference type="Pfam" id="PF22562">
    <property type="entry name" value="UBA_7"/>
    <property type="match status" value="1"/>
</dbReference>
<feature type="compositionally biased region" description="Polar residues" evidence="1">
    <location>
        <begin position="278"/>
        <end position="290"/>
    </location>
</feature>
<dbReference type="InterPro" id="IPR009060">
    <property type="entry name" value="UBA-like_sf"/>
</dbReference>
<dbReference type="GO" id="GO:0030276">
    <property type="term" value="F:clathrin binding"/>
    <property type="evidence" value="ECO:0007669"/>
    <property type="project" value="TreeGrafter"/>
</dbReference>
<dbReference type="Gene3D" id="1.10.287.110">
    <property type="entry name" value="DnaJ domain"/>
    <property type="match status" value="1"/>
</dbReference>
<feature type="region of interest" description="Disordered" evidence="1">
    <location>
        <begin position="1"/>
        <end position="316"/>
    </location>
</feature>
<feature type="region of interest" description="Disordered" evidence="1">
    <location>
        <begin position="791"/>
        <end position="826"/>
    </location>
</feature>
<feature type="compositionally biased region" description="Low complexity" evidence="1">
    <location>
        <begin position="809"/>
        <end position="821"/>
    </location>
</feature>
<sequence length="956" mass="103543">MDDLSSLDWSTKPEGATKPQPYGVPSSAFAALRPTPPTSRRSSPLVTAPAHPSSKTQTSVNDSFSNLVSFSSTSTNKTPSLQEQHKKRLEQKAQQQAAEQSKLESHYSGGNEQFWDNLGSGRSTPALPAPSSIALGAQLPAFTEGSNRNGTAKDELPKATTEDEDGILAAFKADAPVDSSSHFPKPFEHSHVPSDGGTRSSSTVSTSGGKRRGQDSQNFDILADDDPFGLAELSKKNYGNSQEPALHRDNEADDEDVLGLLGKPVSELTKSPKMADSSPASAKQRSSHPQDQAMAELLDMGFPADKAREALESTESGIDIQQAVGWLLSKAHSESKQNTGRRRRSNEGRRQSRDPRIDRRSGARPDTRQPEPSEPAWSNDRRQEIHRPRPSTTASEQQGKDFAPNASELGSTFLKTAGSFWKTSTKKVQQAVQDFNNSDSDSSQPKWMRDPGAARNGQRSDQGDEESPPTRSRRKNSSNRKLDSVTDEALMLESDRARPLPRKPPRRQESAFDSSADNSRDHSPAIPSRLRQELPAQPAFLRSQQQQQQTHPKAQARLQPKASLNRQAIDDQASQAYVSSARRRKPALNPLVSASEPDLLESASLPKHSSTSRPATTQPIELNRPSGSLPPMVVRAPAPSRTIPPISSISLQASHADREAGNEHFKRGDYPAAHRSYTSSLQHLPSAHPIGIILHTNRALTALKIGEPKTAVADSEAAIAVIGPSRGEAETIELITGEPAKPMRDYFGKALMRKAEALEQMEKWKEAALVWKEAVEGGHGGATSIQGRLRCEKSAAPQQAQRGRHSSAAKKPLPSAPARSSFSALNGTTHSTTAAAAVARLRAANADADRADDEKFALADTVDAKLAAWKGSKADNLRALLGSLDTVLWPEAGWKKIGMAELVLPAKVKVQYMKGIAKVHPDKIPTNATTEQRMIAGAVFSTLNEAWDKFKVEHGL</sequence>
<accession>A0A8H7A551</accession>
<dbReference type="SUPFAM" id="SSF46934">
    <property type="entry name" value="UBA-like"/>
    <property type="match status" value="1"/>
</dbReference>
<dbReference type="GO" id="GO:0072318">
    <property type="term" value="P:clathrin coat disassembly"/>
    <property type="evidence" value="ECO:0007669"/>
    <property type="project" value="TreeGrafter"/>
</dbReference>
<dbReference type="GO" id="GO:0031982">
    <property type="term" value="C:vesicle"/>
    <property type="evidence" value="ECO:0007669"/>
    <property type="project" value="TreeGrafter"/>
</dbReference>
<dbReference type="InterPro" id="IPR015940">
    <property type="entry name" value="UBA"/>
</dbReference>
<dbReference type="SUPFAM" id="SSF46565">
    <property type="entry name" value="Chaperone J-domain"/>
    <property type="match status" value="1"/>
</dbReference>
<feature type="region of interest" description="Disordered" evidence="1">
    <location>
        <begin position="423"/>
        <end position="630"/>
    </location>
</feature>
<evidence type="ECO:0000313" key="3">
    <source>
        <dbReference type="EMBL" id="KAF7502773.1"/>
    </source>
</evidence>
<proteinExistence type="predicted"/>
<dbReference type="Proteomes" id="UP000606974">
    <property type="component" value="Unassembled WGS sequence"/>
</dbReference>
<reference evidence="3" key="1">
    <citation type="submission" date="2020-02" db="EMBL/GenBank/DDBJ databases">
        <authorList>
            <person name="Palmer J.M."/>
        </authorList>
    </citation>
    <scope>NUCLEOTIDE SEQUENCE</scope>
    <source>
        <strain evidence="3">EPUS1.4</strain>
        <tissue evidence="3">Thallus</tissue>
    </source>
</reference>
<evidence type="ECO:0000313" key="4">
    <source>
        <dbReference type="Proteomes" id="UP000606974"/>
    </source>
</evidence>
<dbReference type="PANTHER" id="PTHR23172">
    <property type="entry name" value="AUXILIN/CYCLIN G-ASSOCIATED KINASE-RELATED"/>
    <property type="match status" value="1"/>
</dbReference>
<feature type="domain" description="UBA" evidence="2">
    <location>
        <begin position="288"/>
        <end position="330"/>
    </location>
</feature>
<feature type="region of interest" description="Disordered" evidence="1">
    <location>
        <begin position="329"/>
        <end position="408"/>
    </location>
</feature>
<dbReference type="Gene3D" id="1.25.40.10">
    <property type="entry name" value="Tetratricopeptide repeat domain"/>
    <property type="match status" value="1"/>
</dbReference>
<comment type="caution">
    <text evidence="3">The sequence shown here is derived from an EMBL/GenBank/DDBJ whole genome shotgun (WGS) entry which is preliminary data.</text>
</comment>
<dbReference type="GO" id="GO:0072583">
    <property type="term" value="P:clathrin-dependent endocytosis"/>
    <property type="evidence" value="ECO:0007669"/>
    <property type="project" value="TreeGrafter"/>
</dbReference>
<dbReference type="SUPFAM" id="SSF48452">
    <property type="entry name" value="TPR-like"/>
    <property type="match status" value="1"/>
</dbReference>
<name>A0A8H7A551_9EURO</name>
<feature type="compositionally biased region" description="Polar residues" evidence="1">
    <location>
        <begin position="423"/>
        <end position="435"/>
    </location>
</feature>
<gene>
    <name evidence="3" type="ORF">GJ744_005163</name>
</gene>
<feature type="compositionally biased region" description="Polar residues" evidence="1">
    <location>
        <begin position="562"/>
        <end position="578"/>
    </location>
</feature>
<feature type="compositionally biased region" description="Polar residues" evidence="1">
    <location>
        <begin position="607"/>
        <end position="620"/>
    </location>
</feature>
<feature type="compositionally biased region" description="Low complexity" evidence="1">
    <location>
        <begin position="59"/>
        <end position="75"/>
    </location>
</feature>
<organism evidence="3 4">
    <name type="scientific">Endocarpon pusillum</name>
    <dbReference type="NCBI Taxonomy" id="364733"/>
    <lineage>
        <taxon>Eukaryota</taxon>
        <taxon>Fungi</taxon>
        <taxon>Dikarya</taxon>
        <taxon>Ascomycota</taxon>
        <taxon>Pezizomycotina</taxon>
        <taxon>Eurotiomycetes</taxon>
        <taxon>Chaetothyriomycetidae</taxon>
        <taxon>Verrucariales</taxon>
        <taxon>Verrucariaceae</taxon>
        <taxon>Endocarpon</taxon>
    </lineage>
</organism>
<keyword evidence="4" id="KW-1185">Reference proteome</keyword>
<evidence type="ECO:0000256" key="1">
    <source>
        <dbReference type="SAM" id="MobiDB-lite"/>
    </source>
</evidence>
<dbReference type="EMBL" id="JAACFV010000220">
    <property type="protein sequence ID" value="KAF7502773.1"/>
    <property type="molecule type" value="Genomic_DNA"/>
</dbReference>
<feature type="compositionally biased region" description="Low complexity" evidence="1">
    <location>
        <begin position="196"/>
        <end position="208"/>
    </location>
</feature>
<feature type="compositionally biased region" description="Basic and acidic residues" evidence="1">
    <location>
        <begin position="151"/>
        <end position="161"/>
    </location>
</feature>
<feature type="compositionally biased region" description="Basic and acidic residues" evidence="1">
    <location>
        <begin position="345"/>
        <end position="371"/>
    </location>
</feature>